<proteinExistence type="inferred from homology"/>
<reference evidence="6" key="1">
    <citation type="submission" date="2018-05" db="EMBL/GenBank/DDBJ databases">
        <authorList>
            <person name="Lanie J.A."/>
            <person name="Ng W.-L."/>
            <person name="Kazmierczak K.M."/>
            <person name="Andrzejewski T.M."/>
            <person name="Davidsen T.M."/>
            <person name="Wayne K.J."/>
            <person name="Tettelin H."/>
            <person name="Glass J.I."/>
            <person name="Rusch D."/>
            <person name="Podicherti R."/>
            <person name="Tsui H.-C.T."/>
            <person name="Winkler M.E."/>
        </authorList>
    </citation>
    <scope>NUCLEOTIDE SEQUENCE</scope>
</reference>
<feature type="transmembrane region" description="Helical" evidence="5">
    <location>
        <begin position="153"/>
        <end position="172"/>
    </location>
</feature>
<name>A0A381Y5Z6_9ZZZZ</name>
<dbReference type="EMBL" id="UINC01017465">
    <property type="protein sequence ID" value="SVA72444.1"/>
    <property type="molecule type" value="Genomic_DNA"/>
</dbReference>
<evidence type="ECO:0000313" key="6">
    <source>
        <dbReference type="EMBL" id="SVA72444.1"/>
    </source>
</evidence>
<feature type="transmembrane region" description="Helical" evidence="5">
    <location>
        <begin position="49"/>
        <end position="68"/>
    </location>
</feature>
<dbReference type="NCBIfam" id="TIGR00997">
    <property type="entry name" value="ispZ"/>
    <property type="match status" value="1"/>
</dbReference>
<evidence type="ECO:0000256" key="1">
    <source>
        <dbReference type="ARBA" id="ARBA00022475"/>
    </source>
</evidence>
<evidence type="ECO:0000256" key="2">
    <source>
        <dbReference type="ARBA" id="ARBA00022692"/>
    </source>
</evidence>
<dbReference type="PANTHER" id="PTHR36917:SF1">
    <property type="entry name" value="INNER MEMBRANE-SPANNING PROTEIN YCIB"/>
    <property type="match status" value="1"/>
</dbReference>
<dbReference type="AlphaFoldDB" id="A0A381Y5Z6"/>
<sequence length="189" mass="21746">MKFLFDVFPLVLFFGAYKLYGIYAATATAIIASIAQVSIFWLRNRRFETMHLITLGVIVLFGGLTLLFRDDTFIKWKPSIVNWLFSVLILGSQLVGRRTALQALLGGTLTLPDRIWRNVNLSWGIFFLIVGLLNLYVAFYYRPELSEQVRTDFWVNFKVFGLMGLTLVFAMGQMLCIAKYLKPEHDENL</sequence>
<gene>
    <name evidence="6" type="ORF">METZ01_LOCUS125298</name>
</gene>
<accession>A0A381Y5Z6</accession>
<dbReference type="GO" id="GO:0005886">
    <property type="term" value="C:plasma membrane"/>
    <property type="evidence" value="ECO:0007669"/>
    <property type="project" value="TreeGrafter"/>
</dbReference>
<evidence type="ECO:0000256" key="4">
    <source>
        <dbReference type="ARBA" id="ARBA00023136"/>
    </source>
</evidence>
<organism evidence="6">
    <name type="scientific">marine metagenome</name>
    <dbReference type="NCBI Taxonomy" id="408172"/>
    <lineage>
        <taxon>unclassified sequences</taxon>
        <taxon>metagenomes</taxon>
        <taxon>ecological metagenomes</taxon>
    </lineage>
</organism>
<dbReference type="InterPro" id="IPR006008">
    <property type="entry name" value="YciB"/>
</dbReference>
<dbReference type="HAMAP" id="MF_00189">
    <property type="entry name" value="YciB"/>
    <property type="match status" value="1"/>
</dbReference>
<dbReference type="PANTHER" id="PTHR36917">
    <property type="entry name" value="INTRACELLULAR SEPTATION PROTEIN A-RELATED"/>
    <property type="match status" value="1"/>
</dbReference>
<keyword evidence="4 5" id="KW-0472">Membrane</keyword>
<keyword evidence="2 5" id="KW-0812">Transmembrane</keyword>
<keyword evidence="3 5" id="KW-1133">Transmembrane helix</keyword>
<evidence type="ECO:0000256" key="3">
    <source>
        <dbReference type="ARBA" id="ARBA00022989"/>
    </source>
</evidence>
<evidence type="ECO:0000256" key="5">
    <source>
        <dbReference type="SAM" id="Phobius"/>
    </source>
</evidence>
<dbReference type="Pfam" id="PF04279">
    <property type="entry name" value="IspA"/>
    <property type="match status" value="1"/>
</dbReference>
<dbReference type="NCBIfam" id="NF001325">
    <property type="entry name" value="PRK00259.1-3"/>
    <property type="match status" value="1"/>
</dbReference>
<feature type="transmembrane region" description="Helical" evidence="5">
    <location>
        <begin position="20"/>
        <end position="42"/>
    </location>
</feature>
<feature type="transmembrane region" description="Helical" evidence="5">
    <location>
        <begin position="121"/>
        <end position="141"/>
    </location>
</feature>
<protein>
    <recommendedName>
        <fullName evidence="7">Intracellular septation protein A</fullName>
    </recommendedName>
</protein>
<evidence type="ECO:0008006" key="7">
    <source>
        <dbReference type="Google" id="ProtNLM"/>
    </source>
</evidence>
<keyword evidence="1" id="KW-1003">Cell membrane</keyword>